<evidence type="ECO:0000256" key="3">
    <source>
        <dbReference type="ARBA" id="ARBA00035112"/>
    </source>
</evidence>
<dbReference type="InterPro" id="IPR021765">
    <property type="entry name" value="UstYa-like"/>
</dbReference>
<dbReference type="PANTHER" id="PTHR33365:SF11">
    <property type="entry name" value="TAT PATHWAY SIGNAL SEQUENCE"/>
    <property type="match status" value="1"/>
</dbReference>
<dbReference type="EMBL" id="BPWL01000002">
    <property type="protein sequence ID" value="GJJ06893.1"/>
    <property type="molecule type" value="Genomic_DNA"/>
</dbReference>
<evidence type="ECO:0008006" key="7">
    <source>
        <dbReference type="Google" id="ProtNLM"/>
    </source>
</evidence>
<evidence type="ECO:0000313" key="6">
    <source>
        <dbReference type="Proteomes" id="UP001050691"/>
    </source>
</evidence>
<dbReference type="GO" id="GO:0016491">
    <property type="term" value="F:oxidoreductase activity"/>
    <property type="evidence" value="ECO:0007669"/>
    <property type="project" value="UniProtKB-KW"/>
</dbReference>
<dbReference type="EMBL" id="BPWL01000002">
    <property type="protein sequence ID" value="GJJ06891.1"/>
    <property type="molecule type" value="Genomic_DNA"/>
</dbReference>
<proteinExistence type="inferred from homology"/>
<dbReference type="GO" id="GO:0043386">
    <property type="term" value="P:mycotoxin biosynthetic process"/>
    <property type="evidence" value="ECO:0007669"/>
    <property type="project" value="InterPro"/>
</dbReference>
<dbReference type="Proteomes" id="UP001050691">
    <property type="component" value="Unassembled WGS sequence"/>
</dbReference>
<protein>
    <recommendedName>
        <fullName evidence="7">Oxidase ustYa</fullName>
    </recommendedName>
</protein>
<accession>A0AAV5A2V6</accession>
<comment type="caution">
    <text evidence="4">The sequence shown here is derived from an EMBL/GenBank/DDBJ whole genome shotgun (WGS) entry which is preliminary data.</text>
</comment>
<sequence length="150" mass="17630">MEFGETVNYPLDGELGEKQWNSMRARNYQGYIRIGPEHRLMAVDMFHQLHCVNTFRKVLVRPNDVDATEHHILHCLDYLRQLFLCAADTTLEPYDFLKVEKYTLQGPSRFSRQCRDWSVLYKGMDDYAAEWAEYAEWYNSKLEAGPGSPI</sequence>
<dbReference type="AlphaFoldDB" id="A0AAV5A2V6"/>
<comment type="similarity">
    <text evidence="3">Belongs to the ustYa family.</text>
</comment>
<dbReference type="PANTHER" id="PTHR33365">
    <property type="entry name" value="YALI0B05434P"/>
    <property type="match status" value="1"/>
</dbReference>
<keyword evidence="2" id="KW-0560">Oxidoreductase</keyword>
<keyword evidence="6" id="KW-1185">Reference proteome</keyword>
<evidence type="ECO:0000313" key="4">
    <source>
        <dbReference type="EMBL" id="GJJ06891.1"/>
    </source>
</evidence>
<organism evidence="4 6">
    <name type="scientific">Clathrus columnatus</name>
    <dbReference type="NCBI Taxonomy" id="1419009"/>
    <lineage>
        <taxon>Eukaryota</taxon>
        <taxon>Fungi</taxon>
        <taxon>Dikarya</taxon>
        <taxon>Basidiomycota</taxon>
        <taxon>Agaricomycotina</taxon>
        <taxon>Agaricomycetes</taxon>
        <taxon>Phallomycetidae</taxon>
        <taxon>Phallales</taxon>
        <taxon>Clathraceae</taxon>
        <taxon>Clathrus</taxon>
    </lineage>
</organism>
<name>A0AAV5A2V6_9AGAM</name>
<evidence type="ECO:0000256" key="2">
    <source>
        <dbReference type="ARBA" id="ARBA00023002"/>
    </source>
</evidence>
<evidence type="ECO:0000256" key="1">
    <source>
        <dbReference type="ARBA" id="ARBA00004685"/>
    </source>
</evidence>
<reference evidence="4" key="1">
    <citation type="submission" date="2021-10" db="EMBL/GenBank/DDBJ databases">
        <title>De novo Genome Assembly of Clathrus columnatus (Basidiomycota, Fungi) Using Illumina and Nanopore Sequence Data.</title>
        <authorList>
            <person name="Ogiso-Tanaka E."/>
            <person name="Itagaki H."/>
            <person name="Hosoya T."/>
            <person name="Hosaka K."/>
        </authorList>
    </citation>
    <scope>NUCLEOTIDE SEQUENCE</scope>
    <source>
        <strain evidence="4">MO-923</strain>
    </source>
</reference>
<comment type="pathway">
    <text evidence="1">Mycotoxin biosynthesis.</text>
</comment>
<evidence type="ECO:0000313" key="5">
    <source>
        <dbReference type="EMBL" id="GJJ06893.1"/>
    </source>
</evidence>
<dbReference type="Pfam" id="PF11807">
    <property type="entry name" value="UstYa"/>
    <property type="match status" value="1"/>
</dbReference>
<gene>
    <name evidence="4" type="ORF">Clacol_001087</name>
    <name evidence="5" type="ORF">Clacol_001089</name>
</gene>